<sequence>MIIQYDWQKRLLRGRFPVHKGHARAMKDVERYLQAGTRENTRRSYQSAVEHFEVTWGGFLPATSDSIVRYLVDYADTLSLNTLKQRLAALAQWHIRHGFPDPTKTPTVHQVLKGIRTLHPSQTKQAAPLQLQHLEHAVEWLEQEAMCLFQAEDLAGYLRCRRDTALLLIGFWRGFRSDELCRLQVEHIQAEAGAGMTLFLPWSKGDRDNLGTTHYVPALRRLCPVQAYLDWIGAAGIARGMVFRRLDRWGNLNEAGLNPGSLIVLLRQILQRAGIQADLYTSHSLRRGFATWATANGWDIKALMTYVGWKDIKSAMRYIDPAISFGGLAARPALELNASTLTQVPASH</sequence>
<dbReference type="InterPro" id="IPR052925">
    <property type="entry name" value="Phage_Integrase-like_Recomb"/>
</dbReference>
<dbReference type="Pfam" id="PF00589">
    <property type="entry name" value="Phage_integrase"/>
    <property type="match status" value="1"/>
</dbReference>
<evidence type="ECO:0000256" key="1">
    <source>
        <dbReference type="ARBA" id="ARBA00023125"/>
    </source>
</evidence>
<dbReference type="GO" id="GO:0003677">
    <property type="term" value="F:DNA binding"/>
    <property type="evidence" value="ECO:0007669"/>
    <property type="project" value="UniProtKB-KW"/>
</dbReference>
<accession>A0A1V0M5D8</accession>
<protein>
    <submittedName>
        <fullName evidence="3">Cointegrate resolution protein S</fullName>
    </submittedName>
</protein>
<dbReference type="PANTHER" id="PTHR34605">
    <property type="entry name" value="PHAGE_INTEGRASE DOMAIN-CONTAINING PROTEIN"/>
    <property type="match status" value="1"/>
</dbReference>
<keyword evidence="2" id="KW-0233">DNA recombination</keyword>
<dbReference type="RefSeq" id="WP_077488341.1">
    <property type="nucleotide sequence ID" value="NZ_AP014651.1"/>
</dbReference>
<dbReference type="GO" id="GO:0006310">
    <property type="term" value="P:DNA recombination"/>
    <property type="evidence" value="ECO:0007669"/>
    <property type="project" value="UniProtKB-KW"/>
</dbReference>
<dbReference type="Gene3D" id="1.10.150.130">
    <property type="match status" value="1"/>
</dbReference>
<dbReference type="Gene3D" id="1.10.443.10">
    <property type="entry name" value="Intergrase catalytic core"/>
    <property type="match status" value="1"/>
</dbReference>
<dbReference type="PROSITE" id="PS51898">
    <property type="entry name" value="TYR_RECOMBINASE"/>
    <property type="match status" value="1"/>
</dbReference>
<dbReference type="EMBL" id="KY494864">
    <property type="protein sequence ID" value="ARD70071.1"/>
    <property type="molecule type" value="Genomic_DNA"/>
</dbReference>
<dbReference type="InterPro" id="IPR010998">
    <property type="entry name" value="Integrase_recombinase_N"/>
</dbReference>
<dbReference type="GO" id="GO:0015074">
    <property type="term" value="P:DNA integration"/>
    <property type="evidence" value="ECO:0007669"/>
    <property type="project" value="InterPro"/>
</dbReference>
<dbReference type="InterPro" id="IPR011010">
    <property type="entry name" value="DNA_brk_join_enz"/>
</dbReference>
<dbReference type="InterPro" id="IPR002104">
    <property type="entry name" value="Integrase_catalytic"/>
</dbReference>
<dbReference type="AlphaFoldDB" id="A0A1V0M5D8"/>
<keyword evidence="3" id="KW-0614">Plasmid</keyword>
<dbReference type="InterPro" id="IPR013762">
    <property type="entry name" value="Integrase-like_cat_sf"/>
</dbReference>
<evidence type="ECO:0000313" key="3">
    <source>
        <dbReference type="EMBL" id="ARD70071.1"/>
    </source>
</evidence>
<dbReference type="SUPFAM" id="SSF47823">
    <property type="entry name" value="lambda integrase-like, N-terminal domain"/>
    <property type="match status" value="1"/>
</dbReference>
<name>A0A1V0M5D8_PSEAI</name>
<dbReference type="CDD" id="cd00799">
    <property type="entry name" value="INT_Cre_C"/>
    <property type="match status" value="1"/>
</dbReference>
<proteinExistence type="predicted"/>
<keyword evidence="1" id="KW-0238">DNA-binding</keyword>
<reference evidence="3" key="1">
    <citation type="submission" date="2017-01" db="EMBL/GenBank/DDBJ databases">
        <title>Complete nucleotide sequence of an IncP-2 blaVIM-2-harboring megaplasmid from Pseudomonas aeruginosa.</title>
        <authorList>
            <person name="Botelho J."/>
            <person name="Grosso F."/>
            <person name="Mabrouk A."/>
            <person name="Peixe L."/>
        </authorList>
    </citation>
    <scope>NUCLEOTIDE SEQUENCE</scope>
    <source>
        <strain evidence="3">FFUP_PS_37</strain>
        <plasmid evidence="3">pJB37</plasmid>
    </source>
</reference>
<geneLocation type="plasmid" evidence="3">
    <name>pJB37</name>
</geneLocation>
<dbReference type="SUPFAM" id="SSF56349">
    <property type="entry name" value="DNA breaking-rejoining enzymes"/>
    <property type="match status" value="1"/>
</dbReference>
<evidence type="ECO:0000256" key="2">
    <source>
        <dbReference type="ARBA" id="ARBA00023172"/>
    </source>
</evidence>
<organism evidence="3">
    <name type="scientific">Pseudomonas aeruginosa</name>
    <dbReference type="NCBI Taxonomy" id="287"/>
    <lineage>
        <taxon>Bacteria</taxon>
        <taxon>Pseudomonadati</taxon>
        <taxon>Pseudomonadota</taxon>
        <taxon>Gammaproteobacteria</taxon>
        <taxon>Pseudomonadales</taxon>
        <taxon>Pseudomonadaceae</taxon>
        <taxon>Pseudomonas</taxon>
    </lineage>
</organism>
<dbReference type="PANTHER" id="PTHR34605:SF3">
    <property type="entry name" value="P CELL-TYPE AGGLUTINATION PROTEIN MAP4-LIKE-RELATED"/>
    <property type="match status" value="1"/>
</dbReference>